<keyword evidence="2" id="KW-1185">Reference proteome</keyword>
<name>A0A9J7MZP2_BRAFL</name>
<dbReference type="Gene3D" id="3.40.50.12780">
    <property type="entry name" value="N-terminal domain of ligase-like"/>
    <property type="match status" value="1"/>
</dbReference>
<evidence type="ECO:0000259" key="1">
    <source>
        <dbReference type="Pfam" id="PF13193"/>
    </source>
</evidence>
<dbReference type="Gene3D" id="3.30.300.30">
    <property type="match status" value="1"/>
</dbReference>
<dbReference type="PANTHER" id="PTHR42814">
    <property type="entry name" value="AMP-BINDING DOMAIN-CONTAINING PROTEIN"/>
    <property type="match status" value="1"/>
</dbReference>
<accession>A0A9J7MZP2</accession>
<sequence length="198" mass="22183">MTKEQIERTEGPLLPHMEMTLVDKAGQVVPLNHKGEVWVRGYSVFTQYRGDKEKTAEVKTPDGWYKTGDIGVLDENGLLTITGRIKDMIIKDAENVHPALVEEVLLAHRKVLDVKVFGVPDPGSVEEICACIILKNGQTSDVKEMREYSKKNGLVAELCPGYFVFMDSFPKTSTGRKIDKKRTRALAMESLGLKDNME</sequence>
<feature type="domain" description="AMP-binding enzyme C-terminal" evidence="1">
    <location>
        <begin position="101"/>
        <end position="175"/>
    </location>
</feature>
<dbReference type="Proteomes" id="UP000001554">
    <property type="component" value="Chromosome 9"/>
</dbReference>
<evidence type="ECO:0000313" key="3">
    <source>
        <dbReference type="RefSeq" id="XP_035687377.1"/>
    </source>
</evidence>
<evidence type="ECO:0000313" key="2">
    <source>
        <dbReference type="Proteomes" id="UP000001554"/>
    </source>
</evidence>
<dbReference type="Pfam" id="PF13193">
    <property type="entry name" value="AMP-binding_C"/>
    <property type="match status" value="1"/>
</dbReference>
<reference evidence="2" key="1">
    <citation type="journal article" date="2020" name="Nat. Ecol. Evol.">
        <title>Deeply conserved synteny resolves early events in vertebrate evolution.</title>
        <authorList>
            <person name="Simakov O."/>
            <person name="Marletaz F."/>
            <person name="Yue J.X."/>
            <person name="O'Connell B."/>
            <person name="Jenkins J."/>
            <person name="Brandt A."/>
            <person name="Calef R."/>
            <person name="Tung C.H."/>
            <person name="Huang T.K."/>
            <person name="Schmutz J."/>
            <person name="Satoh N."/>
            <person name="Yu J.K."/>
            <person name="Putnam N.H."/>
            <person name="Green R.E."/>
            <person name="Rokhsar D.S."/>
        </authorList>
    </citation>
    <scope>NUCLEOTIDE SEQUENCE [LARGE SCALE GENOMIC DNA]</scope>
    <source>
        <strain evidence="2">S238N-H82</strain>
    </source>
</reference>
<dbReference type="GeneID" id="118423369"/>
<dbReference type="InterPro" id="IPR025110">
    <property type="entry name" value="AMP-bd_C"/>
</dbReference>
<dbReference type="OrthoDB" id="6434370at2759"/>
<reference evidence="3" key="2">
    <citation type="submission" date="2025-08" db="UniProtKB">
        <authorList>
            <consortium name="RefSeq"/>
        </authorList>
    </citation>
    <scope>IDENTIFICATION</scope>
    <source>
        <strain evidence="3">S238N-H82</strain>
        <tissue evidence="3">Testes</tissue>
    </source>
</reference>
<dbReference type="AlphaFoldDB" id="A0A9J7MZP2"/>
<dbReference type="SUPFAM" id="SSF56801">
    <property type="entry name" value="Acetyl-CoA synthetase-like"/>
    <property type="match status" value="1"/>
</dbReference>
<protein>
    <submittedName>
        <fullName evidence="3">Medium-chain acyl-CoA ligase ACSF2, mitochondrial-like</fullName>
    </submittedName>
</protein>
<dbReference type="PANTHER" id="PTHR42814:SF3">
    <property type="entry name" value="BETA-N-ACETYLHEXOSAMINIDASE"/>
    <property type="match status" value="1"/>
</dbReference>
<dbReference type="InterPro" id="IPR045851">
    <property type="entry name" value="AMP-bd_C_sf"/>
</dbReference>
<dbReference type="InterPro" id="IPR042099">
    <property type="entry name" value="ANL_N_sf"/>
</dbReference>
<organism evidence="2 3">
    <name type="scientific">Branchiostoma floridae</name>
    <name type="common">Florida lancelet</name>
    <name type="synonym">Amphioxus</name>
    <dbReference type="NCBI Taxonomy" id="7739"/>
    <lineage>
        <taxon>Eukaryota</taxon>
        <taxon>Metazoa</taxon>
        <taxon>Chordata</taxon>
        <taxon>Cephalochordata</taxon>
        <taxon>Leptocardii</taxon>
        <taxon>Amphioxiformes</taxon>
        <taxon>Branchiostomatidae</taxon>
        <taxon>Branchiostoma</taxon>
    </lineage>
</organism>
<proteinExistence type="predicted"/>
<dbReference type="RefSeq" id="XP_035687377.1">
    <property type="nucleotide sequence ID" value="XM_035831484.1"/>
</dbReference>
<dbReference type="OMA" id="NNGKTMR"/>
<gene>
    <name evidence="3" type="primary">LOC118423369</name>
</gene>
<dbReference type="KEGG" id="bfo:118423369"/>